<sequence length="968" mass="109481">MDPSQTRSVVTEVLRRATSQDCADLKPAEEQLRQWETQPGFYSILLSIFTNHEVPVNVRWLAVLYFKNGIDRYWRRLAPNSLVDEEKTSLRAGLIANFNEPVNQVATQVAVLIAKVARLDYPRQWPELIPCLLNGVRAGHGLAQHRALLTLHHVTKTLATKRLANDRHLFVELASSIYGFTCSLWMHHTERFLQATQTGDETADALEHMHLTLKVLRKLTIYGFPEPHMQPEAMEFLNAIFGRTSQFLDCLCRLPLEHGCRERLEKSIILCTKVLLDMVDQHAFSFVPFLSRTLEFAGSFIFGSTAGKSPSQRFLVQCMSLVKLIIKNELYKVRKDPSDANPKTLEALRLKEAFFQPTTLSQMCQKLVTYHLLLTSDDLDMWDEDPEGFAIEESGGDSWKYSLRPCTEVLFLDLFHEYSGTLTLVLLNMLQTLQVPTDPADSTSLLVKDAVYNAVGLAAHELFDAVDFDSWFSDRLVTELQVSDPRYKVIRRRVTWLVGQWLAVKFKADLRPMLYTVLLSLLQDQDLVVCLEAVSTLKLAVDDFDFKTEQFTLFLEPTFGLLFGLLRGVSDCDTKMHILNVISIVVERVGAQIRPHAGALIQYLPELWRQSEEHNMLRCAILSTLQNLVKGLGAQSMGLYAFLLPILQFSTDLNQLPHVYLLEDALDLWQMTLEHCQEAPPELLQLFHNMLPIIDLGSENQKMCFQIITGYILLAPTQFLQSYGRVLCNVFCNLLSDISSEGLVLILKVVETAVRVTGEMGAVSFESLLPTVLKGILDQESYPVKMAAYLGILGRLLVQARDVLSTLLTQMAFEVGQKAEELLGKLIDVWVDKLDNITQPERRKLSALAVASLLPSQSSTMHDRFCSIVNICVEALHDIMMEDPEGGPSKDRLVIPPEEIEFGEELEEPTEQDKRKRIKPIHLKPPVDRHLAPEPKFTAAPDSPPRPSTSADHTYCADPSPSKMKRKL</sequence>
<accession>A0A8C4NAT8</accession>
<evidence type="ECO:0000256" key="14">
    <source>
        <dbReference type="SAM" id="MobiDB-lite"/>
    </source>
</evidence>
<dbReference type="GO" id="GO:0031267">
    <property type="term" value="F:small GTPase binding"/>
    <property type="evidence" value="ECO:0007669"/>
    <property type="project" value="InterPro"/>
</dbReference>
<protein>
    <recommendedName>
        <fullName evidence="12">Importin-11</fullName>
    </recommendedName>
    <alternativeName>
        <fullName evidence="13">Ran-binding protein 11</fullName>
    </alternativeName>
</protein>
<dbReference type="SMART" id="SM00913">
    <property type="entry name" value="IBN_N"/>
    <property type="match status" value="1"/>
</dbReference>
<dbReference type="GO" id="GO:0005829">
    <property type="term" value="C:cytosol"/>
    <property type="evidence" value="ECO:0007669"/>
    <property type="project" value="TreeGrafter"/>
</dbReference>
<evidence type="ECO:0000256" key="8">
    <source>
        <dbReference type="ARBA" id="ARBA00022927"/>
    </source>
</evidence>
<dbReference type="Gene3D" id="1.25.10.10">
    <property type="entry name" value="Leucine-rich Repeat Variant"/>
    <property type="match status" value="1"/>
</dbReference>
<dbReference type="Pfam" id="PF25758">
    <property type="entry name" value="TPR_IPO11"/>
    <property type="match status" value="1"/>
</dbReference>
<feature type="region of interest" description="Disordered" evidence="14">
    <location>
        <begin position="901"/>
        <end position="968"/>
    </location>
</feature>
<evidence type="ECO:0000259" key="15">
    <source>
        <dbReference type="PROSITE" id="PS50166"/>
    </source>
</evidence>
<organism evidence="16 17">
    <name type="scientific">Eptatretus burgeri</name>
    <name type="common">Inshore hagfish</name>
    <dbReference type="NCBI Taxonomy" id="7764"/>
    <lineage>
        <taxon>Eukaryota</taxon>
        <taxon>Metazoa</taxon>
        <taxon>Chordata</taxon>
        <taxon>Craniata</taxon>
        <taxon>Vertebrata</taxon>
        <taxon>Cyclostomata</taxon>
        <taxon>Myxini</taxon>
        <taxon>Myxiniformes</taxon>
        <taxon>Myxinidae</taxon>
        <taxon>Eptatretinae</taxon>
        <taxon>Eptatretus</taxon>
    </lineage>
</organism>
<keyword evidence="17" id="KW-1185">Reference proteome</keyword>
<dbReference type="GO" id="GO:0005635">
    <property type="term" value="C:nuclear envelope"/>
    <property type="evidence" value="ECO:0007669"/>
    <property type="project" value="TreeGrafter"/>
</dbReference>
<dbReference type="GO" id="GO:0006606">
    <property type="term" value="P:protein import into nucleus"/>
    <property type="evidence" value="ECO:0007669"/>
    <property type="project" value="TreeGrafter"/>
</dbReference>
<dbReference type="GeneTree" id="ENSGT00390000014071"/>
<evidence type="ECO:0000256" key="13">
    <source>
        <dbReference type="ARBA" id="ARBA00077811"/>
    </source>
</evidence>
<dbReference type="Ensembl" id="ENSEBUT00000005322.1">
    <property type="protein sequence ID" value="ENSEBUP00000004884.1"/>
    <property type="gene ID" value="ENSEBUG00000003347.1"/>
</dbReference>
<evidence type="ECO:0000256" key="9">
    <source>
        <dbReference type="ARBA" id="ARBA00022990"/>
    </source>
</evidence>
<evidence type="ECO:0000256" key="1">
    <source>
        <dbReference type="ARBA" id="ARBA00004123"/>
    </source>
</evidence>
<keyword evidence="8" id="KW-0653">Protein transport</keyword>
<dbReference type="PROSITE" id="PS50166">
    <property type="entry name" value="IMPORTIN_B_NT"/>
    <property type="match status" value="1"/>
</dbReference>
<dbReference type="Pfam" id="PF03810">
    <property type="entry name" value="IBN_N"/>
    <property type="match status" value="1"/>
</dbReference>
<evidence type="ECO:0000256" key="7">
    <source>
        <dbReference type="ARBA" id="ARBA00022737"/>
    </source>
</evidence>
<dbReference type="Proteomes" id="UP000694388">
    <property type="component" value="Unplaced"/>
</dbReference>
<dbReference type="PANTHER" id="PTHR10997">
    <property type="entry name" value="IMPORTIN-7, 8, 11"/>
    <property type="match status" value="1"/>
</dbReference>
<dbReference type="SUPFAM" id="SSF48371">
    <property type="entry name" value="ARM repeat"/>
    <property type="match status" value="1"/>
</dbReference>
<evidence type="ECO:0000256" key="11">
    <source>
        <dbReference type="ARBA" id="ARBA00062902"/>
    </source>
</evidence>
<evidence type="ECO:0000256" key="2">
    <source>
        <dbReference type="ARBA" id="ARBA00004496"/>
    </source>
</evidence>
<reference evidence="16" key="2">
    <citation type="submission" date="2025-09" db="UniProtKB">
        <authorList>
            <consortium name="Ensembl"/>
        </authorList>
    </citation>
    <scope>IDENTIFICATION</scope>
</reference>
<keyword evidence="4" id="KW-0813">Transport</keyword>
<evidence type="ECO:0000256" key="4">
    <source>
        <dbReference type="ARBA" id="ARBA00022448"/>
    </source>
</evidence>
<keyword evidence="6" id="KW-0597">Phosphoprotein</keyword>
<evidence type="ECO:0000256" key="5">
    <source>
        <dbReference type="ARBA" id="ARBA00022490"/>
    </source>
</evidence>
<evidence type="ECO:0000256" key="6">
    <source>
        <dbReference type="ARBA" id="ARBA00022553"/>
    </source>
</evidence>
<feature type="domain" description="Importin N-terminal" evidence="15">
    <location>
        <begin position="28"/>
        <end position="100"/>
    </location>
</feature>
<comment type="subcellular location">
    <subcellularLocation>
        <location evidence="2">Cytoplasm</location>
    </subcellularLocation>
    <subcellularLocation>
        <location evidence="1">Nucleus</location>
    </subcellularLocation>
</comment>
<dbReference type="FunFam" id="1.25.10.10:FF:000116">
    <property type="entry name" value="importin-11 isoform X1"/>
    <property type="match status" value="1"/>
</dbReference>
<evidence type="ECO:0000313" key="16">
    <source>
        <dbReference type="Ensembl" id="ENSEBUP00000004884.1"/>
    </source>
</evidence>
<reference evidence="16" key="1">
    <citation type="submission" date="2025-08" db="UniProtKB">
        <authorList>
            <consortium name="Ensembl"/>
        </authorList>
    </citation>
    <scope>IDENTIFICATION</scope>
</reference>
<dbReference type="PANTHER" id="PTHR10997:SF7">
    <property type="entry name" value="IMPORTIN-11"/>
    <property type="match status" value="1"/>
</dbReference>
<keyword evidence="7" id="KW-0677">Repeat</keyword>
<dbReference type="InterPro" id="IPR058669">
    <property type="entry name" value="TPR_IPO7/11-like"/>
</dbReference>
<dbReference type="InterPro" id="IPR016024">
    <property type="entry name" value="ARM-type_fold"/>
</dbReference>
<dbReference type="AlphaFoldDB" id="A0A8C4NAT8"/>
<evidence type="ECO:0000256" key="3">
    <source>
        <dbReference type="ARBA" id="ARBA00007991"/>
    </source>
</evidence>
<dbReference type="InterPro" id="IPR011989">
    <property type="entry name" value="ARM-like"/>
</dbReference>
<evidence type="ECO:0000256" key="12">
    <source>
        <dbReference type="ARBA" id="ARBA00072254"/>
    </source>
</evidence>
<keyword evidence="5" id="KW-0963">Cytoplasm</keyword>
<evidence type="ECO:0000313" key="17">
    <source>
        <dbReference type="Proteomes" id="UP000694388"/>
    </source>
</evidence>
<name>A0A8C4NAT8_EPTBU</name>
<feature type="compositionally biased region" description="Acidic residues" evidence="14">
    <location>
        <begin position="901"/>
        <end position="910"/>
    </location>
</feature>
<comment type="subunit">
    <text evidence="11">Interacts with UBE2E3 and RPL12.</text>
</comment>
<comment type="similarity">
    <text evidence="3">Belongs to the importin beta family.</text>
</comment>
<dbReference type="InterPro" id="IPR001494">
    <property type="entry name" value="Importin-beta_N"/>
</dbReference>
<proteinExistence type="inferred from homology"/>
<keyword evidence="9" id="KW-0007">Acetylation</keyword>
<keyword evidence="10" id="KW-0539">Nucleus</keyword>
<evidence type="ECO:0000256" key="10">
    <source>
        <dbReference type="ARBA" id="ARBA00023242"/>
    </source>
</evidence>